<reference evidence="1 2" key="1">
    <citation type="submission" date="2014-04" db="EMBL/GenBank/DDBJ databases">
        <authorList>
            <consortium name="DOE Joint Genome Institute"/>
            <person name="Kuo A."/>
            <person name="Tarkka M."/>
            <person name="Buscot F."/>
            <person name="Kohler A."/>
            <person name="Nagy L.G."/>
            <person name="Floudas D."/>
            <person name="Copeland A."/>
            <person name="Barry K.W."/>
            <person name="Cichocki N."/>
            <person name="Veneault-Fourrey C."/>
            <person name="LaButti K."/>
            <person name="Lindquist E.A."/>
            <person name="Lipzen A."/>
            <person name="Lundell T."/>
            <person name="Morin E."/>
            <person name="Murat C."/>
            <person name="Sun H."/>
            <person name="Tunlid A."/>
            <person name="Henrissat B."/>
            <person name="Grigoriev I.V."/>
            <person name="Hibbett D.S."/>
            <person name="Martin F."/>
            <person name="Nordberg H.P."/>
            <person name="Cantor M.N."/>
            <person name="Hua S.X."/>
        </authorList>
    </citation>
    <scope>NUCLEOTIDE SEQUENCE [LARGE SCALE GENOMIC DNA]</scope>
    <source>
        <strain evidence="1 2">F 1598</strain>
    </source>
</reference>
<dbReference type="InParanoid" id="A0A0C3AXC7"/>
<dbReference type="AlphaFoldDB" id="A0A0C3AXC7"/>
<organism evidence="1 2">
    <name type="scientific">Piloderma croceum (strain F 1598)</name>
    <dbReference type="NCBI Taxonomy" id="765440"/>
    <lineage>
        <taxon>Eukaryota</taxon>
        <taxon>Fungi</taxon>
        <taxon>Dikarya</taxon>
        <taxon>Basidiomycota</taxon>
        <taxon>Agaricomycotina</taxon>
        <taxon>Agaricomycetes</taxon>
        <taxon>Agaricomycetidae</taxon>
        <taxon>Atheliales</taxon>
        <taxon>Atheliaceae</taxon>
        <taxon>Piloderma</taxon>
    </lineage>
</organism>
<accession>A0A0C3AXC7</accession>
<name>A0A0C3AXC7_PILCF</name>
<dbReference type="Proteomes" id="UP000054166">
    <property type="component" value="Unassembled WGS sequence"/>
</dbReference>
<protein>
    <submittedName>
        <fullName evidence="1">Uncharacterized protein</fullName>
    </submittedName>
</protein>
<sequence>MTITTASSLQMHLMTPANFSLTESNPDMEHIMPQFDELRFSDSKAEGEENDLLDDPLFQSHGMLFTGEDSRNDNEYKDDDLPAVFHEPSGSTHAAVQIHLEGIAIGLRVTEAQSPDVTPITVRDVEPWITIPYDHEMPEADEDSFD</sequence>
<proteinExistence type="predicted"/>
<evidence type="ECO:0000313" key="1">
    <source>
        <dbReference type="EMBL" id="KIM78663.1"/>
    </source>
</evidence>
<evidence type="ECO:0000313" key="2">
    <source>
        <dbReference type="Proteomes" id="UP000054166"/>
    </source>
</evidence>
<reference evidence="2" key="2">
    <citation type="submission" date="2015-01" db="EMBL/GenBank/DDBJ databases">
        <title>Evolutionary Origins and Diversification of the Mycorrhizal Mutualists.</title>
        <authorList>
            <consortium name="DOE Joint Genome Institute"/>
            <consortium name="Mycorrhizal Genomics Consortium"/>
            <person name="Kohler A."/>
            <person name="Kuo A."/>
            <person name="Nagy L.G."/>
            <person name="Floudas D."/>
            <person name="Copeland A."/>
            <person name="Barry K.W."/>
            <person name="Cichocki N."/>
            <person name="Veneault-Fourrey C."/>
            <person name="LaButti K."/>
            <person name="Lindquist E.A."/>
            <person name="Lipzen A."/>
            <person name="Lundell T."/>
            <person name="Morin E."/>
            <person name="Murat C."/>
            <person name="Riley R."/>
            <person name="Ohm R."/>
            <person name="Sun H."/>
            <person name="Tunlid A."/>
            <person name="Henrissat B."/>
            <person name="Grigoriev I.V."/>
            <person name="Hibbett D.S."/>
            <person name="Martin F."/>
        </authorList>
    </citation>
    <scope>NUCLEOTIDE SEQUENCE [LARGE SCALE GENOMIC DNA]</scope>
    <source>
        <strain evidence="2">F 1598</strain>
    </source>
</reference>
<dbReference type="EMBL" id="KN833015">
    <property type="protein sequence ID" value="KIM78663.1"/>
    <property type="molecule type" value="Genomic_DNA"/>
</dbReference>
<keyword evidence="2" id="KW-1185">Reference proteome</keyword>
<gene>
    <name evidence="1" type="ORF">PILCRDRAFT_11115</name>
</gene>
<dbReference type="HOGENOM" id="CLU_1778192_0_0_1"/>